<feature type="region of interest" description="Disordered" evidence="1">
    <location>
        <begin position="291"/>
        <end position="437"/>
    </location>
</feature>
<dbReference type="EMBL" id="VDEP01000204">
    <property type="protein sequence ID" value="KAA1124290.1"/>
    <property type="molecule type" value="Genomic_DNA"/>
</dbReference>
<dbReference type="Pfam" id="PF14223">
    <property type="entry name" value="Retrotran_gag_2"/>
    <property type="match status" value="1"/>
</dbReference>
<accession>A0A5B0REY4</accession>
<feature type="compositionally biased region" description="Polar residues" evidence="1">
    <location>
        <begin position="310"/>
        <end position="353"/>
    </location>
</feature>
<feature type="region of interest" description="Disordered" evidence="1">
    <location>
        <begin position="192"/>
        <end position="211"/>
    </location>
</feature>
<organism evidence="2 3">
    <name type="scientific">Puccinia graminis f. sp. tritici</name>
    <dbReference type="NCBI Taxonomy" id="56615"/>
    <lineage>
        <taxon>Eukaryota</taxon>
        <taxon>Fungi</taxon>
        <taxon>Dikarya</taxon>
        <taxon>Basidiomycota</taxon>
        <taxon>Pucciniomycotina</taxon>
        <taxon>Pucciniomycetes</taxon>
        <taxon>Pucciniales</taxon>
        <taxon>Pucciniaceae</taxon>
        <taxon>Puccinia</taxon>
    </lineage>
</organism>
<sequence length="437" mass="49413">MLLDNTNYTSWKAYIQQRLQEEGLLAITLGDEVKPEPNGTNGKEIEEFKKKSRLAFYLLIKSIDDSVIFSVSALNFESNPRELWEVLKTKYFPDDLSEKLEAMRNLRSIKFKNNPEEFVEQIRASFASVENAGFQFDETTWMVMFLSQLPRTITDSIINRNGQEETSTQPQRSSISTCDKLFEKLKSLSITPSNFPQNLKPNEKQKNGPTASSNHFNQYSCTHCNKKGHDINHCWFVHPERNPFNKNNPEKGPGTPTFNKEIGTASNGFFKKDHGATSDGWRLTPRLKKFDNDHQFKGSNHASNNNNFNKPQANKHFNNNQHSRTASNANNSGGGSEWSSFSKNPSRVSSGDNNDWRAPTPKQSTSNQSGWDGEEGPATPLTNGGSGWNDMGPNHTATVNETDKKKQRKSWRRMMLENLQDSSSHDGEDSSLLYGSL</sequence>
<protein>
    <recommendedName>
        <fullName evidence="4">Retrotransposon Copia-like N-terminal domain-containing protein</fullName>
    </recommendedName>
</protein>
<name>A0A5B0REY4_PUCGR</name>
<reference evidence="2 3" key="1">
    <citation type="submission" date="2019-05" db="EMBL/GenBank/DDBJ databases">
        <title>Emergence of the Ug99 lineage of the wheat stem rust pathogen through somatic hybridization.</title>
        <authorList>
            <person name="Li F."/>
            <person name="Upadhyaya N.M."/>
            <person name="Sperschneider J."/>
            <person name="Matny O."/>
            <person name="Nguyen-Phuc H."/>
            <person name="Mago R."/>
            <person name="Raley C."/>
            <person name="Miller M.E."/>
            <person name="Silverstein K.A.T."/>
            <person name="Henningsen E."/>
            <person name="Hirsch C.D."/>
            <person name="Visser B."/>
            <person name="Pretorius Z.A."/>
            <person name="Steffenson B.J."/>
            <person name="Schwessinger B."/>
            <person name="Dodds P.N."/>
            <person name="Figueroa M."/>
        </authorList>
    </citation>
    <scope>NUCLEOTIDE SEQUENCE [LARGE SCALE GENOMIC DNA]</scope>
    <source>
        <strain evidence="2 3">Ug99</strain>
    </source>
</reference>
<proteinExistence type="predicted"/>
<comment type="caution">
    <text evidence="2">The sequence shown here is derived from an EMBL/GenBank/DDBJ whole genome shotgun (WGS) entry which is preliminary data.</text>
</comment>
<feature type="compositionally biased region" description="Polar residues" evidence="1">
    <location>
        <begin position="361"/>
        <end position="370"/>
    </location>
</feature>
<feature type="region of interest" description="Disordered" evidence="1">
    <location>
        <begin position="241"/>
        <end position="261"/>
    </location>
</feature>
<gene>
    <name evidence="2" type="ORF">PGTUg99_023165</name>
</gene>
<evidence type="ECO:0008006" key="4">
    <source>
        <dbReference type="Google" id="ProtNLM"/>
    </source>
</evidence>
<evidence type="ECO:0000313" key="3">
    <source>
        <dbReference type="Proteomes" id="UP000325313"/>
    </source>
</evidence>
<dbReference type="AlphaFoldDB" id="A0A5B0REY4"/>
<evidence type="ECO:0000256" key="1">
    <source>
        <dbReference type="SAM" id="MobiDB-lite"/>
    </source>
</evidence>
<evidence type="ECO:0000313" key="2">
    <source>
        <dbReference type="EMBL" id="KAA1124290.1"/>
    </source>
</evidence>
<dbReference type="Proteomes" id="UP000325313">
    <property type="component" value="Unassembled WGS sequence"/>
</dbReference>